<dbReference type="Proteomes" id="UP001595773">
    <property type="component" value="Unassembled WGS sequence"/>
</dbReference>
<dbReference type="RefSeq" id="WP_230068219.1">
    <property type="nucleotide sequence ID" value="NZ_BAABLL010000007.1"/>
</dbReference>
<keyword evidence="4" id="KW-1185">Reference proteome</keyword>
<name>A0ABV8QZD8_9MICC</name>
<feature type="transmembrane region" description="Helical" evidence="2">
    <location>
        <begin position="90"/>
        <end position="109"/>
    </location>
</feature>
<evidence type="ECO:0000313" key="4">
    <source>
        <dbReference type="Proteomes" id="UP001595773"/>
    </source>
</evidence>
<reference evidence="4" key="1">
    <citation type="journal article" date="2019" name="Int. J. Syst. Evol. Microbiol.">
        <title>The Global Catalogue of Microorganisms (GCM) 10K type strain sequencing project: providing services to taxonomists for standard genome sequencing and annotation.</title>
        <authorList>
            <consortium name="The Broad Institute Genomics Platform"/>
            <consortium name="The Broad Institute Genome Sequencing Center for Infectious Disease"/>
            <person name="Wu L."/>
            <person name="Ma J."/>
        </authorList>
    </citation>
    <scope>NUCLEOTIDE SEQUENCE [LARGE SCALE GENOMIC DNA]</scope>
    <source>
        <strain evidence="4">CGMCC 1.10698</strain>
    </source>
</reference>
<evidence type="ECO:0000256" key="1">
    <source>
        <dbReference type="SAM" id="MobiDB-lite"/>
    </source>
</evidence>
<feature type="transmembrane region" description="Helical" evidence="2">
    <location>
        <begin position="145"/>
        <end position="163"/>
    </location>
</feature>
<organism evidence="3 4">
    <name type="scientific">Arthrobacter cryoconiti</name>
    <dbReference type="NCBI Taxonomy" id="748907"/>
    <lineage>
        <taxon>Bacteria</taxon>
        <taxon>Bacillati</taxon>
        <taxon>Actinomycetota</taxon>
        <taxon>Actinomycetes</taxon>
        <taxon>Micrococcales</taxon>
        <taxon>Micrococcaceae</taxon>
        <taxon>Arthrobacter</taxon>
    </lineage>
</organism>
<sequence>MSFLNNSYKDHLPKMPKARGSWRNGPESPTAPFLVRLAAKLLWVGALMQVLGTVMASIYATSPQRKAALLDQLALQGTTGSNIDSLQTSGLVVVIVGGLVTVTFYWLLGHFVSQGRSWARMLGAVLMVLTISQLTGLQFPTGLVVLAQFVFGVLAIVLCYLPVSQQHFAAVKASRSN</sequence>
<keyword evidence="2" id="KW-1133">Transmembrane helix</keyword>
<feature type="transmembrane region" description="Helical" evidence="2">
    <location>
        <begin position="121"/>
        <end position="139"/>
    </location>
</feature>
<keyword evidence="2" id="KW-0812">Transmembrane</keyword>
<dbReference type="EMBL" id="JBHSCQ010000009">
    <property type="protein sequence ID" value="MFC4265595.1"/>
    <property type="molecule type" value="Genomic_DNA"/>
</dbReference>
<evidence type="ECO:0000313" key="3">
    <source>
        <dbReference type="EMBL" id="MFC4265595.1"/>
    </source>
</evidence>
<comment type="caution">
    <text evidence="3">The sequence shown here is derived from an EMBL/GenBank/DDBJ whole genome shotgun (WGS) entry which is preliminary data.</text>
</comment>
<gene>
    <name evidence="3" type="ORF">ACFOW9_08275</name>
</gene>
<feature type="region of interest" description="Disordered" evidence="1">
    <location>
        <begin position="1"/>
        <end position="26"/>
    </location>
</feature>
<accession>A0ABV8QZD8</accession>
<proteinExistence type="predicted"/>
<protein>
    <submittedName>
        <fullName evidence="3">Uncharacterized protein</fullName>
    </submittedName>
</protein>
<feature type="transmembrane region" description="Helical" evidence="2">
    <location>
        <begin position="41"/>
        <end position="60"/>
    </location>
</feature>
<evidence type="ECO:0000256" key="2">
    <source>
        <dbReference type="SAM" id="Phobius"/>
    </source>
</evidence>
<keyword evidence="2" id="KW-0472">Membrane</keyword>